<feature type="compositionally biased region" description="Low complexity" evidence="1">
    <location>
        <begin position="280"/>
        <end position="289"/>
    </location>
</feature>
<dbReference type="Gene3D" id="1.10.287.1060">
    <property type="entry name" value="ESAT-6-like"/>
    <property type="match status" value="1"/>
</dbReference>
<comment type="caution">
    <text evidence="2">The sequence shown here is derived from an EMBL/GenBank/DDBJ whole genome shotgun (WGS) entry which is preliminary data.</text>
</comment>
<reference evidence="2 3" key="1">
    <citation type="submission" date="2020-04" db="EMBL/GenBank/DDBJ databases">
        <title>MicrobeNet Type strains.</title>
        <authorList>
            <person name="Nicholson A.C."/>
        </authorList>
    </citation>
    <scope>NUCLEOTIDE SEQUENCE [LARGE SCALE GENOMIC DNA]</scope>
    <source>
        <strain evidence="2 3">DSM 44445</strain>
    </source>
</reference>
<evidence type="ECO:0000313" key="2">
    <source>
        <dbReference type="EMBL" id="NKY86107.1"/>
    </source>
</evidence>
<feature type="compositionally biased region" description="Basic and acidic residues" evidence="1">
    <location>
        <begin position="306"/>
        <end position="317"/>
    </location>
</feature>
<dbReference type="AlphaFoldDB" id="A0A7X6RHE6"/>
<feature type="region of interest" description="Disordered" evidence="1">
    <location>
        <begin position="105"/>
        <end position="317"/>
    </location>
</feature>
<gene>
    <name evidence="2" type="ORF">HGA07_10780</name>
</gene>
<sequence>MSDELRIDTDALRRDGARLAELGDRVSLTHAGLRDSLASVDGCWGDDDLGNAFAKDFTPQADRLLEDLHALEESLRGTARQVGAAAQNFEAHDLAGGNRIGAVGSESLLPDQSSGTGAQSAPFAAPVAGEPAASTSTRHPGAAGGVQNGNPGSNRADTSERASGVPKGDHPMPDRAPAADRASVAPAGSSAPKDLALPTSETPDRPGSRQPAADPRGRTEPPRVTSPTAARRETPRSPGAPMPTRPAQEPMRSSGPVAMGKGGTPWSRRPAQGSSGPEAPGTNPSGPRSGTPPPSPMRKPQRRGRRPDADGPGDERTASPIFAWLARTLRDRHGVIVIGFDLPDLQEAPVREFVAAVDTVLTDYPMIELDVVAVADAAGDTGDVWWRSESRGPAIARSITLNRRLACDPDSGSAMAKSDAEVDDSPVRSATVREMGRALDDVGGGVVRRTAQHTMIAEYMREVAGRYTTLGELVGGYRRWRAELAGATDPAGRFEADRAVGTAFADVVLNGNRACAAAKTLHTALIRAAVPE</sequence>
<organism evidence="2 3">
    <name type="scientific">Nocardia veterana</name>
    <dbReference type="NCBI Taxonomy" id="132249"/>
    <lineage>
        <taxon>Bacteria</taxon>
        <taxon>Bacillati</taxon>
        <taxon>Actinomycetota</taxon>
        <taxon>Actinomycetes</taxon>
        <taxon>Mycobacteriales</taxon>
        <taxon>Nocardiaceae</taxon>
        <taxon>Nocardia</taxon>
    </lineage>
</organism>
<feature type="compositionally biased region" description="Low complexity" evidence="1">
    <location>
        <begin position="175"/>
        <end position="187"/>
    </location>
</feature>
<name>A0A7X6RHE6_9NOCA</name>
<evidence type="ECO:0000313" key="3">
    <source>
        <dbReference type="Proteomes" id="UP000523447"/>
    </source>
</evidence>
<accession>A0A7X6RHE6</accession>
<evidence type="ECO:0008006" key="4">
    <source>
        <dbReference type="Google" id="ProtNLM"/>
    </source>
</evidence>
<dbReference type="EMBL" id="JAAXPE010000008">
    <property type="protein sequence ID" value="NKY86107.1"/>
    <property type="molecule type" value="Genomic_DNA"/>
</dbReference>
<dbReference type="Proteomes" id="UP000523447">
    <property type="component" value="Unassembled WGS sequence"/>
</dbReference>
<proteinExistence type="predicted"/>
<dbReference type="RefSeq" id="WP_168441239.1">
    <property type="nucleotide sequence ID" value="NZ_CAWPHS010000078.1"/>
</dbReference>
<keyword evidence="3" id="KW-1185">Reference proteome</keyword>
<protein>
    <recommendedName>
        <fullName evidence="4">WXG100 family type VII secretion target</fullName>
    </recommendedName>
</protein>
<evidence type="ECO:0000256" key="1">
    <source>
        <dbReference type="SAM" id="MobiDB-lite"/>
    </source>
</evidence>
<feature type="compositionally biased region" description="Polar residues" evidence="1">
    <location>
        <begin position="110"/>
        <end position="119"/>
    </location>
</feature>